<dbReference type="GO" id="GO:0016405">
    <property type="term" value="F:CoA-ligase activity"/>
    <property type="evidence" value="ECO:0007669"/>
    <property type="project" value="TreeGrafter"/>
</dbReference>
<dbReference type="Gene3D" id="3.30.300.30">
    <property type="match status" value="1"/>
</dbReference>
<dbReference type="InParanoid" id="A0A0C3GUB7"/>
<evidence type="ECO:0000313" key="5">
    <source>
        <dbReference type="EMBL" id="KIM99610.1"/>
    </source>
</evidence>
<dbReference type="InterPro" id="IPR042099">
    <property type="entry name" value="ANL_N_sf"/>
</dbReference>
<dbReference type="SUPFAM" id="SSF56801">
    <property type="entry name" value="Acetyl-CoA synthetase-like"/>
    <property type="match status" value="1"/>
</dbReference>
<feature type="domain" description="AMP-binding enzyme C-terminal" evidence="4">
    <location>
        <begin position="467"/>
        <end position="540"/>
    </location>
</feature>
<dbReference type="PANTHER" id="PTHR24096:SF149">
    <property type="entry name" value="AMP-BINDING DOMAIN-CONTAINING PROTEIN-RELATED"/>
    <property type="match status" value="1"/>
</dbReference>
<protein>
    <submittedName>
        <fullName evidence="5">Uncharacterized protein</fullName>
    </submittedName>
</protein>
<evidence type="ECO:0000256" key="2">
    <source>
        <dbReference type="ARBA" id="ARBA00022598"/>
    </source>
</evidence>
<name>A0A0C3GUB7_OIDMZ</name>
<sequence>IVASLTATMIYQQEEFCDVPNLDVLSLLFDSDLCQSREDTKIHIEAANDSNFITKSQARDLTQHIAHGLRNKFGIGASGPGKDVVVCISSGQPLLPVLFYGVVAACGVYSAASSSFTTPELARQISQGFSNLVICSPDTKEVTVAAARECGVPLHRVLCLSSSPTWSLTSLDDNQNCISSEKLHWKRITDKEELENSLVCLLYSSGTTGPPKGVLLSHTNMVAASVITGELAKGEIRRREAAGTPPFEYRTLAHLPAAHIAGVQGYFVNPFYMGGPVFWMPKFDWPGFLDYNKRYRITFFFSVPPIYLLIAKSPLVTDQFDTLEVAVSGAASMGKELQIASSSKLGKGKTFISQTWGLSETTGSVTAMPWGRSDDTGSVSPILPNMSLRLVDDNGKDIKPGERGEILVKGPIITKGYHNNPKATKEAFVDGWFCTGDVAEIRNGLIYIVDRKKELIKYKGLQVAPAELEAVLLSHPKILDAAVIGVEQNGSEVPRAFVVVGKKISEKEIKDFVKSKVASYKQLRGGVVFIDAIPKNPSGKILRRQLRELVRGKSKSKL</sequence>
<accession>A0A0C3GUB7</accession>
<dbReference type="GO" id="GO:0019748">
    <property type="term" value="P:secondary metabolic process"/>
    <property type="evidence" value="ECO:0007669"/>
    <property type="project" value="TreeGrafter"/>
</dbReference>
<evidence type="ECO:0000256" key="1">
    <source>
        <dbReference type="ARBA" id="ARBA00006432"/>
    </source>
</evidence>
<dbReference type="HOGENOM" id="CLU_000022_59_2_1"/>
<keyword evidence="6" id="KW-1185">Reference proteome</keyword>
<evidence type="ECO:0000259" key="3">
    <source>
        <dbReference type="Pfam" id="PF00501"/>
    </source>
</evidence>
<organism evidence="5 6">
    <name type="scientific">Oidiodendron maius (strain Zn)</name>
    <dbReference type="NCBI Taxonomy" id="913774"/>
    <lineage>
        <taxon>Eukaryota</taxon>
        <taxon>Fungi</taxon>
        <taxon>Dikarya</taxon>
        <taxon>Ascomycota</taxon>
        <taxon>Pezizomycotina</taxon>
        <taxon>Leotiomycetes</taxon>
        <taxon>Leotiomycetes incertae sedis</taxon>
        <taxon>Myxotrichaceae</taxon>
        <taxon>Oidiodendron</taxon>
    </lineage>
</organism>
<feature type="non-terminal residue" evidence="5">
    <location>
        <position position="1"/>
    </location>
</feature>
<dbReference type="Pfam" id="PF00501">
    <property type="entry name" value="AMP-binding"/>
    <property type="match status" value="1"/>
</dbReference>
<dbReference type="Proteomes" id="UP000054321">
    <property type="component" value="Unassembled WGS sequence"/>
</dbReference>
<reference evidence="5 6" key="1">
    <citation type="submission" date="2014-04" db="EMBL/GenBank/DDBJ databases">
        <authorList>
            <consortium name="DOE Joint Genome Institute"/>
            <person name="Kuo A."/>
            <person name="Martino E."/>
            <person name="Perotto S."/>
            <person name="Kohler A."/>
            <person name="Nagy L.G."/>
            <person name="Floudas D."/>
            <person name="Copeland A."/>
            <person name="Barry K.W."/>
            <person name="Cichocki N."/>
            <person name="Veneault-Fourrey C."/>
            <person name="LaButti K."/>
            <person name="Lindquist E.A."/>
            <person name="Lipzen A."/>
            <person name="Lundell T."/>
            <person name="Morin E."/>
            <person name="Murat C."/>
            <person name="Sun H."/>
            <person name="Tunlid A."/>
            <person name="Henrissat B."/>
            <person name="Grigoriev I.V."/>
            <person name="Hibbett D.S."/>
            <person name="Martin F."/>
            <person name="Nordberg H.P."/>
            <person name="Cantor M.N."/>
            <person name="Hua S.X."/>
        </authorList>
    </citation>
    <scope>NUCLEOTIDE SEQUENCE [LARGE SCALE GENOMIC DNA]</scope>
    <source>
        <strain evidence="5 6">Zn</strain>
    </source>
</reference>
<evidence type="ECO:0000259" key="4">
    <source>
        <dbReference type="Pfam" id="PF13193"/>
    </source>
</evidence>
<dbReference type="EMBL" id="KN832878">
    <property type="protein sequence ID" value="KIM99610.1"/>
    <property type="molecule type" value="Genomic_DNA"/>
</dbReference>
<dbReference type="FunFam" id="3.30.300.30:FF:000007">
    <property type="entry name" value="4-coumarate--CoA ligase 2"/>
    <property type="match status" value="1"/>
</dbReference>
<evidence type="ECO:0000313" key="6">
    <source>
        <dbReference type="Proteomes" id="UP000054321"/>
    </source>
</evidence>
<dbReference type="STRING" id="913774.A0A0C3GUB7"/>
<feature type="domain" description="AMP-dependent synthetase/ligase" evidence="3">
    <location>
        <begin position="48"/>
        <end position="418"/>
    </location>
</feature>
<gene>
    <name evidence="5" type="ORF">OIDMADRAFT_126382</name>
</gene>
<dbReference type="Gene3D" id="3.40.50.12780">
    <property type="entry name" value="N-terminal domain of ligase-like"/>
    <property type="match status" value="1"/>
</dbReference>
<dbReference type="InterPro" id="IPR020845">
    <property type="entry name" value="AMP-binding_CS"/>
</dbReference>
<dbReference type="InterPro" id="IPR045851">
    <property type="entry name" value="AMP-bd_C_sf"/>
</dbReference>
<dbReference type="AlphaFoldDB" id="A0A0C3GUB7"/>
<keyword evidence="2" id="KW-0436">Ligase</keyword>
<dbReference type="Pfam" id="PF13193">
    <property type="entry name" value="AMP-binding_C"/>
    <property type="match status" value="1"/>
</dbReference>
<comment type="similarity">
    <text evidence="1">Belongs to the ATP-dependent AMP-binding enzyme family.</text>
</comment>
<dbReference type="PROSITE" id="PS00455">
    <property type="entry name" value="AMP_BINDING"/>
    <property type="match status" value="1"/>
</dbReference>
<dbReference type="OrthoDB" id="1898221at2759"/>
<dbReference type="InterPro" id="IPR000873">
    <property type="entry name" value="AMP-dep_synth/lig_dom"/>
</dbReference>
<proteinExistence type="inferred from homology"/>
<dbReference type="PANTHER" id="PTHR24096">
    <property type="entry name" value="LONG-CHAIN-FATTY-ACID--COA LIGASE"/>
    <property type="match status" value="1"/>
</dbReference>
<reference evidence="6" key="2">
    <citation type="submission" date="2015-01" db="EMBL/GenBank/DDBJ databases">
        <title>Evolutionary Origins and Diversification of the Mycorrhizal Mutualists.</title>
        <authorList>
            <consortium name="DOE Joint Genome Institute"/>
            <consortium name="Mycorrhizal Genomics Consortium"/>
            <person name="Kohler A."/>
            <person name="Kuo A."/>
            <person name="Nagy L.G."/>
            <person name="Floudas D."/>
            <person name="Copeland A."/>
            <person name="Barry K.W."/>
            <person name="Cichocki N."/>
            <person name="Veneault-Fourrey C."/>
            <person name="LaButti K."/>
            <person name="Lindquist E.A."/>
            <person name="Lipzen A."/>
            <person name="Lundell T."/>
            <person name="Morin E."/>
            <person name="Murat C."/>
            <person name="Riley R."/>
            <person name="Ohm R."/>
            <person name="Sun H."/>
            <person name="Tunlid A."/>
            <person name="Henrissat B."/>
            <person name="Grigoriev I.V."/>
            <person name="Hibbett D.S."/>
            <person name="Martin F."/>
        </authorList>
    </citation>
    <scope>NUCLEOTIDE SEQUENCE [LARGE SCALE GENOMIC DNA]</scope>
    <source>
        <strain evidence="6">Zn</strain>
    </source>
</reference>
<dbReference type="InterPro" id="IPR025110">
    <property type="entry name" value="AMP-bd_C"/>
</dbReference>